<protein>
    <submittedName>
        <fullName evidence="6">Ribosomal protein S5 2-type fold, subgroup domain-containing protein</fullName>
    </submittedName>
</protein>
<evidence type="ECO:0000256" key="4">
    <source>
        <dbReference type="RuleBase" id="RU003815"/>
    </source>
</evidence>
<dbReference type="Gene3D" id="3.30.230.10">
    <property type="match status" value="1"/>
</dbReference>
<dbReference type="Proteomes" id="UP000030755">
    <property type="component" value="Unassembled WGS sequence"/>
</dbReference>
<comment type="similarity">
    <text evidence="1 4">Belongs to the universal ribosomal protein uS9 family.</text>
</comment>
<dbReference type="GO" id="GO:0006412">
    <property type="term" value="P:translation"/>
    <property type="evidence" value="ECO:0007669"/>
    <property type="project" value="InterPro"/>
</dbReference>
<evidence type="ECO:0000256" key="2">
    <source>
        <dbReference type="ARBA" id="ARBA00022980"/>
    </source>
</evidence>
<dbReference type="InterPro" id="IPR020574">
    <property type="entry name" value="Ribosomal_uS9_CS"/>
</dbReference>
<dbReference type="GO" id="GO:0005763">
    <property type="term" value="C:mitochondrial small ribosomal subunit"/>
    <property type="evidence" value="ECO:0007669"/>
    <property type="project" value="TreeGrafter"/>
</dbReference>
<dbReference type="PROSITE" id="PS00360">
    <property type="entry name" value="RIBOSOMAL_S9"/>
    <property type="match status" value="1"/>
</dbReference>
<keyword evidence="7" id="KW-1185">Reference proteome</keyword>
<gene>
    <name evidence="6" type="ORF">O9G_004430</name>
</gene>
<dbReference type="PANTHER" id="PTHR21569:SF1">
    <property type="entry name" value="SMALL RIBOSOMAL SUBUNIT PROTEIN US9M"/>
    <property type="match status" value="1"/>
</dbReference>
<organism evidence="6 7">
    <name type="scientific">Rozella allomycis (strain CSF55)</name>
    <dbReference type="NCBI Taxonomy" id="988480"/>
    <lineage>
        <taxon>Eukaryota</taxon>
        <taxon>Fungi</taxon>
        <taxon>Fungi incertae sedis</taxon>
        <taxon>Cryptomycota</taxon>
        <taxon>Cryptomycota incertae sedis</taxon>
        <taxon>Rozella</taxon>
    </lineage>
</organism>
<feature type="region of interest" description="Disordered" evidence="5">
    <location>
        <begin position="244"/>
        <end position="263"/>
    </location>
</feature>
<evidence type="ECO:0000256" key="3">
    <source>
        <dbReference type="ARBA" id="ARBA00023274"/>
    </source>
</evidence>
<proteinExistence type="inferred from homology"/>
<dbReference type="PANTHER" id="PTHR21569">
    <property type="entry name" value="RIBOSOMAL PROTEIN S9"/>
    <property type="match status" value="1"/>
</dbReference>
<evidence type="ECO:0000256" key="1">
    <source>
        <dbReference type="ARBA" id="ARBA00005251"/>
    </source>
</evidence>
<dbReference type="GO" id="GO:0003723">
    <property type="term" value="F:RNA binding"/>
    <property type="evidence" value="ECO:0007669"/>
    <property type="project" value="TreeGrafter"/>
</dbReference>
<dbReference type="InterPro" id="IPR000754">
    <property type="entry name" value="Ribosomal_uS9"/>
</dbReference>
<name>A0A075AYI4_ROZAC</name>
<dbReference type="SUPFAM" id="SSF54211">
    <property type="entry name" value="Ribosomal protein S5 domain 2-like"/>
    <property type="match status" value="1"/>
</dbReference>
<dbReference type="GO" id="GO:0003735">
    <property type="term" value="F:structural constituent of ribosome"/>
    <property type="evidence" value="ECO:0007669"/>
    <property type="project" value="InterPro"/>
</dbReference>
<dbReference type="HOGENOM" id="CLU_1058270_0_0_1"/>
<dbReference type="OrthoDB" id="10254627at2759"/>
<accession>A0A075AYI4</accession>
<evidence type="ECO:0000313" key="7">
    <source>
        <dbReference type="Proteomes" id="UP000030755"/>
    </source>
</evidence>
<sequence length="263" mass="29592">MRYSDISVLPPDKLSSTSVLTKGSAFARNPKANELLHFMDDTLHKLAIQHKVTVLPPNEKNLRDMWKSAKGIGELLGVEIANPTYISIVKRLNQLAHFMHVKDVNEFLMHFTRAQFITNDKLKQDVQIFKGENGKWFAVAKGGRKSCKAEVTIVENGTGEVLINGIDAREVVQDFKYWYDIAKPFIVTGTINKYNVSAQIEGGGLRGKSGAITNGISKALAILRPEFQTILYQSGLLIRDPRMKERKKPGQPGARKKFKWVKR</sequence>
<dbReference type="EMBL" id="KE561039">
    <property type="protein sequence ID" value="EPZ33782.1"/>
    <property type="molecule type" value="Genomic_DNA"/>
</dbReference>
<keyword evidence="3 4" id="KW-0687">Ribonucleoprotein</keyword>
<dbReference type="STRING" id="988480.A0A075AYI4"/>
<dbReference type="AlphaFoldDB" id="A0A075AYI4"/>
<dbReference type="InterPro" id="IPR020568">
    <property type="entry name" value="Ribosomal_Su5_D2-typ_SF"/>
</dbReference>
<evidence type="ECO:0000256" key="5">
    <source>
        <dbReference type="SAM" id="MobiDB-lite"/>
    </source>
</evidence>
<reference evidence="6 7" key="1">
    <citation type="journal article" date="2013" name="Curr. Biol.">
        <title>Shared signatures of parasitism and phylogenomics unite Cryptomycota and microsporidia.</title>
        <authorList>
            <person name="James T.Y."/>
            <person name="Pelin A."/>
            <person name="Bonen L."/>
            <person name="Ahrendt S."/>
            <person name="Sain D."/>
            <person name="Corradi N."/>
            <person name="Stajich J.E."/>
        </authorList>
    </citation>
    <scope>NUCLEOTIDE SEQUENCE [LARGE SCALE GENOMIC DNA]</scope>
    <source>
        <strain evidence="6 7">CSF55</strain>
    </source>
</reference>
<dbReference type="Pfam" id="PF00380">
    <property type="entry name" value="Ribosomal_S9"/>
    <property type="match status" value="1"/>
</dbReference>
<keyword evidence="2 4" id="KW-0689">Ribosomal protein</keyword>
<dbReference type="InterPro" id="IPR014721">
    <property type="entry name" value="Ribsml_uS5_D2-typ_fold_subgr"/>
</dbReference>
<evidence type="ECO:0000313" key="6">
    <source>
        <dbReference type="EMBL" id="EPZ33782.1"/>
    </source>
</evidence>